<evidence type="ECO:0000256" key="1">
    <source>
        <dbReference type="SAM" id="Phobius"/>
    </source>
</evidence>
<dbReference type="EMBL" id="FOSZ01000003">
    <property type="protein sequence ID" value="SFK95148.1"/>
    <property type="molecule type" value="Genomic_DNA"/>
</dbReference>
<feature type="transmembrane region" description="Helical" evidence="1">
    <location>
        <begin position="46"/>
        <end position="73"/>
    </location>
</feature>
<feature type="transmembrane region" description="Helical" evidence="1">
    <location>
        <begin position="80"/>
        <end position="100"/>
    </location>
</feature>
<accession>A0A1I4DND3</accession>
<dbReference type="STRING" id="1280847.SAMN04488036_103325"/>
<name>A0A1I4DND3_9RHOB</name>
<dbReference type="Pfam" id="PF09835">
    <property type="entry name" value="DUF2062"/>
    <property type="match status" value="1"/>
</dbReference>
<dbReference type="RefSeq" id="WP_093323313.1">
    <property type="nucleotide sequence ID" value="NZ_FOSZ01000003.1"/>
</dbReference>
<keyword evidence="1" id="KW-1133">Transmembrane helix</keyword>
<evidence type="ECO:0000259" key="2">
    <source>
        <dbReference type="Pfam" id="PF09835"/>
    </source>
</evidence>
<keyword evidence="1" id="KW-0472">Membrane</keyword>
<proteinExistence type="predicted"/>
<dbReference type="AlphaFoldDB" id="A0A1I4DND3"/>
<dbReference type="Proteomes" id="UP000198851">
    <property type="component" value="Unassembled WGS sequence"/>
</dbReference>
<reference evidence="4" key="1">
    <citation type="submission" date="2016-10" db="EMBL/GenBank/DDBJ databases">
        <authorList>
            <person name="Varghese N."/>
            <person name="Submissions S."/>
        </authorList>
    </citation>
    <scope>NUCLEOTIDE SEQUENCE [LARGE SCALE GENOMIC DNA]</scope>
    <source>
        <strain evidence="4">DSM 28453</strain>
    </source>
</reference>
<keyword evidence="4" id="KW-1185">Reference proteome</keyword>
<gene>
    <name evidence="3" type="ORF">SAMN04488036_103325</name>
</gene>
<sequence length="226" mass="25422">MVFKRRDRRPILQVLGEFFYPRGGWTRAARYVQHRLRRLPGSPETIARGVWCGVFTTFTPFYGLHFVVAAVLARILNGNLLAALLATFFGNPLTYVPIGVVSLKTGHFLLGTEFEEGEHKTLGSKFADAGGDLWHNFFAMFTDKVADWHGLRIFYDEVFYPYLIGGIIPGILAATIAYYLSVPVIRAYQKSRSARIQKKIMKVRAAAAEHVARTQEEQAQNGPPKS</sequence>
<dbReference type="OrthoDB" id="7360463at2"/>
<feature type="transmembrane region" description="Helical" evidence="1">
    <location>
        <begin position="159"/>
        <end position="180"/>
    </location>
</feature>
<dbReference type="InterPro" id="IPR018639">
    <property type="entry name" value="DUF2062"/>
</dbReference>
<dbReference type="PANTHER" id="PTHR40547">
    <property type="entry name" value="SLL0298 PROTEIN"/>
    <property type="match status" value="1"/>
</dbReference>
<evidence type="ECO:0000313" key="4">
    <source>
        <dbReference type="Proteomes" id="UP000198851"/>
    </source>
</evidence>
<evidence type="ECO:0000313" key="3">
    <source>
        <dbReference type="EMBL" id="SFK95148.1"/>
    </source>
</evidence>
<keyword evidence="1" id="KW-0812">Transmembrane</keyword>
<feature type="domain" description="DUF2062" evidence="2">
    <location>
        <begin position="27"/>
        <end position="192"/>
    </location>
</feature>
<dbReference type="PANTHER" id="PTHR40547:SF1">
    <property type="entry name" value="SLL0298 PROTEIN"/>
    <property type="match status" value="1"/>
</dbReference>
<protein>
    <recommendedName>
        <fullName evidence="2">DUF2062 domain-containing protein</fullName>
    </recommendedName>
</protein>
<organism evidence="3 4">
    <name type="scientific">Shimia haliotis</name>
    <dbReference type="NCBI Taxonomy" id="1280847"/>
    <lineage>
        <taxon>Bacteria</taxon>
        <taxon>Pseudomonadati</taxon>
        <taxon>Pseudomonadota</taxon>
        <taxon>Alphaproteobacteria</taxon>
        <taxon>Rhodobacterales</taxon>
        <taxon>Roseobacteraceae</taxon>
    </lineage>
</organism>